<comment type="caution">
    <text evidence="1">The sequence shown here is derived from an EMBL/GenBank/DDBJ whole genome shotgun (WGS) entry which is preliminary data.</text>
</comment>
<accession>A0AAD6ZQ54</accession>
<dbReference type="AlphaFoldDB" id="A0AAD6ZQ54"/>
<evidence type="ECO:0000313" key="1">
    <source>
        <dbReference type="EMBL" id="KAJ7334155.1"/>
    </source>
</evidence>
<dbReference type="EMBL" id="JARIHO010000033">
    <property type="protein sequence ID" value="KAJ7334155.1"/>
    <property type="molecule type" value="Genomic_DNA"/>
</dbReference>
<proteinExistence type="predicted"/>
<sequence>MAGDDETGSENDQGAGAALRLNLALPNQNVVAVAKHYAEKKHLRAHQLTELNAFLKEPASLREAKLLTNIFAFGNQLEQIVKSKPGFELSSDLEANIQKYAPAILLSDKISTYKGEGPTTCLLVCLFSLDTAVVTG</sequence>
<dbReference type="Proteomes" id="UP001218218">
    <property type="component" value="Unassembled WGS sequence"/>
</dbReference>
<gene>
    <name evidence="1" type="ORF">DFH08DRAFT_1020266</name>
</gene>
<evidence type="ECO:0000313" key="2">
    <source>
        <dbReference type="Proteomes" id="UP001218218"/>
    </source>
</evidence>
<keyword evidence="2" id="KW-1185">Reference proteome</keyword>
<name>A0AAD6ZQ54_9AGAR</name>
<protein>
    <submittedName>
        <fullName evidence="1">Uncharacterized protein</fullName>
    </submittedName>
</protein>
<organism evidence="1 2">
    <name type="scientific">Mycena albidolilacea</name>
    <dbReference type="NCBI Taxonomy" id="1033008"/>
    <lineage>
        <taxon>Eukaryota</taxon>
        <taxon>Fungi</taxon>
        <taxon>Dikarya</taxon>
        <taxon>Basidiomycota</taxon>
        <taxon>Agaricomycotina</taxon>
        <taxon>Agaricomycetes</taxon>
        <taxon>Agaricomycetidae</taxon>
        <taxon>Agaricales</taxon>
        <taxon>Marasmiineae</taxon>
        <taxon>Mycenaceae</taxon>
        <taxon>Mycena</taxon>
    </lineage>
</organism>
<reference evidence="1" key="1">
    <citation type="submission" date="2023-03" db="EMBL/GenBank/DDBJ databases">
        <title>Massive genome expansion in bonnet fungi (Mycena s.s.) driven by repeated elements and novel gene families across ecological guilds.</title>
        <authorList>
            <consortium name="Lawrence Berkeley National Laboratory"/>
            <person name="Harder C.B."/>
            <person name="Miyauchi S."/>
            <person name="Viragh M."/>
            <person name="Kuo A."/>
            <person name="Thoen E."/>
            <person name="Andreopoulos B."/>
            <person name="Lu D."/>
            <person name="Skrede I."/>
            <person name="Drula E."/>
            <person name="Henrissat B."/>
            <person name="Morin E."/>
            <person name="Kohler A."/>
            <person name="Barry K."/>
            <person name="LaButti K."/>
            <person name="Morin E."/>
            <person name="Salamov A."/>
            <person name="Lipzen A."/>
            <person name="Mereny Z."/>
            <person name="Hegedus B."/>
            <person name="Baldrian P."/>
            <person name="Stursova M."/>
            <person name="Weitz H."/>
            <person name="Taylor A."/>
            <person name="Grigoriev I.V."/>
            <person name="Nagy L.G."/>
            <person name="Martin F."/>
            <person name="Kauserud H."/>
        </authorList>
    </citation>
    <scope>NUCLEOTIDE SEQUENCE</scope>
    <source>
        <strain evidence="1">CBHHK002</strain>
    </source>
</reference>